<dbReference type="AlphaFoldDB" id="A0A963YQX5"/>
<keyword evidence="2" id="KW-0963">Cytoplasm</keyword>
<dbReference type="InterPro" id="IPR005627">
    <property type="entry name" value="CutC-like"/>
</dbReference>
<comment type="similarity">
    <text evidence="1 2">Belongs to the CutC family.</text>
</comment>
<protein>
    <recommendedName>
        <fullName evidence="2">PF03932 family protein CutC</fullName>
    </recommendedName>
</protein>
<evidence type="ECO:0000313" key="4">
    <source>
        <dbReference type="Proteomes" id="UP000708298"/>
    </source>
</evidence>
<gene>
    <name evidence="2" type="primary">cutC</name>
    <name evidence="3" type="ORF">ASILVAE211_09085</name>
</gene>
<dbReference type="Gene3D" id="3.20.20.380">
    <property type="entry name" value="Copper homeostasis (CutC) domain"/>
    <property type="match status" value="1"/>
</dbReference>
<sequence length="245" mass="25229">MSGSPYATGLRPPLVEICVDDLAGALAAEAEGADRIELCSALSEGGLTPSFGLAQAVLGRVRRIGVRIMIRPRSGNFVFSAEEVEVMLADIAAIRDLPKASSVNIGFVCGALTAASVVDARAMARLKAACGGTPMTFHKAFDVTRDLPAALETLLGLGIRSVLTSGGKPTAEAGAEVLSALVKQAAGRVAIIAGGSVRGGNVRALLERTGVPEVHLRAMRPDAFGRLVTSTEEIAAFIRAARNPA</sequence>
<name>A0A963YQX5_9PROT</name>
<organism evidence="3 4">
    <name type="scientific">Acidisoma silvae</name>
    <dbReference type="NCBI Taxonomy" id="2802396"/>
    <lineage>
        <taxon>Bacteria</taxon>
        <taxon>Pseudomonadati</taxon>
        <taxon>Pseudomonadota</taxon>
        <taxon>Alphaproteobacteria</taxon>
        <taxon>Acetobacterales</taxon>
        <taxon>Acidocellaceae</taxon>
        <taxon>Acidisoma</taxon>
    </lineage>
</organism>
<keyword evidence="4" id="KW-1185">Reference proteome</keyword>
<comment type="caution">
    <text evidence="3">The sequence shown here is derived from an EMBL/GenBank/DDBJ whole genome shotgun (WGS) entry which is preliminary data.</text>
</comment>
<dbReference type="InterPro" id="IPR036822">
    <property type="entry name" value="CutC-like_dom_sf"/>
</dbReference>
<reference evidence="3" key="2">
    <citation type="submission" date="2021-01" db="EMBL/GenBank/DDBJ databases">
        <authorList>
            <person name="Mieszkin S."/>
            <person name="Pouder E."/>
            <person name="Alain K."/>
        </authorList>
    </citation>
    <scope>NUCLEOTIDE SEQUENCE</scope>
    <source>
        <strain evidence="3">HW T2.11</strain>
    </source>
</reference>
<dbReference type="EMBL" id="JAESVB010000003">
    <property type="protein sequence ID" value="MCB8875332.1"/>
    <property type="molecule type" value="Genomic_DNA"/>
</dbReference>
<comment type="subcellular location">
    <subcellularLocation>
        <location evidence="2">Cytoplasm</location>
    </subcellularLocation>
</comment>
<evidence type="ECO:0000313" key="3">
    <source>
        <dbReference type="EMBL" id="MCB8875332.1"/>
    </source>
</evidence>
<evidence type="ECO:0000256" key="2">
    <source>
        <dbReference type="HAMAP-Rule" id="MF_00795"/>
    </source>
</evidence>
<dbReference type="Proteomes" id="UP000708298">
    <property type="component" value="Unassembled WGS sequence"/>
</dbReference>
<dbReference type="PANTHER" id="PTHR12598">
    <property type="entry name" value="COPPER HOMEOSTASIS PROTEIN CUTC"/>
    <property type="match status" value="1"/>
</dbReference>
<dbReference type="Pfam" id="PF03932">
    <property type="entry name" value="CutC"/>
    <property type="match status" value="1"/>
</dbReference>
<dbReference type="GO" id="GO:0005737">
    <property type="term" value="C:cytoplasm"/>
    <property type="evidence" value="ECO:0007669"/>
    <property type="project" value="UniProtKB-SubCell"/>
</dbReference>
<comment type="caution">
    <text evidence="2">Once thought to be involved in copper homeostasis, experiments in E.coli have shown this is not the case.</text>
</comment>
<accession>A0A963YQX5</accession>
<evidence type="ECO:0000256" key="1">
    <source>
        <dbReference type="ARBA" id="ARBA00007768"/>
    </source>
</evidence>
<dbReference type="HAMAP" id="MF_00795">
    <property type="entry name" value="CutC"/>
    <property type="match status" value="1"/>
</dbReference>
<dbReference type="RefSeq" id="WP_227320991.1">
    <property type="nucleotide sequence ID" value="NZ_JAESVB010000003.1"/>
</dbReference>
<reference evidence="3" key="1">
    <citation type="journal article" date="2021" name="Microorganisms">
        <title>Acidisoma silvae sp. nov. and Acidisomacellulosilytica sp. nov., Two Acidophilic Bacteria Isolated from Decaying Wood, Hydrolyzing Cellulose and Producing Poly-3-hydroxybutyrate.</title>
        <authorList>
            <person name="Mieszkin S."/>
            <person name="Pouder E."/>
            <person name="Uroz S."/>
            <person name="Simon-Colin C."/>
            <person name="Alain K."/>
        </authorList>
    </citation>
    <scope>NUCLEOTIDE SEQUENCE</scope>
    <source>
        <strain evidence="3">HW T2.11</strain>
    </source>
</reference>
<dbReference type="SUPFAM" id="SSF110395">
    <property type="entry name" value="CutC-like"/>
    <property type="match status" value="1"/>
</dbReference>
<dbReference type="PANTHER" id="PTHR12598:SF0">
    <property type="entry name" value="COPPER HOMEOSTASIS PROTEIN CUTC HOMOLOG"/>
    <property type="match status" value="1"/>
</dbReference>
<proteinExistence type="inferred from homology"/>
<dbReference type="GO" id="GO:0005507">
    <property type="term" value="F:copper ion binding"/>
    <property type="evidence" value="ECO:0007669"/>
    <property type="project" value="TreeGrafter"/>
</dbReference>